<comment type="caution">
    <text evidence="2">The sequence shown here is derived from an EMBL/GenBank/DDBJ whole genome shotgun (WGS) entry which is preliminary data.</text>
</comment>
<protein>
    <recommendedName>
        <fullName evidence="1">LITAF domain-containing protein</fullName>
    </recommendedName>
</protein>
<keyword evidence="3" id="KW-1185">Reference proteome</keyword>
<reference evidence="2" key="1">
    <citation type="submission" date="2018-03" db="EMBL/GenBank/DDBJ databases">
        <authorList>
            <person name="Guldener U."/>
        </authorList>
    </citation>
    <scope>NUCLEOTIDE SEQUENCE</scope>
</reference>
<accession>A0AAE8MWC4</accession>
<dbReference type="InterPro" id="IPR006629">
    <property type="entry name" value="LITAF"/>
</dbReference>
<evidence type="ECO:0000313" key="3">
    <source>
        <dbReference type="Proteomes" id="UP001187682"/>
    </source>
</evidence>
<evidence type="ECO:0000313" key="2">
    <source>
        <dbReference type="EMBL" id="SPO01394.1"/>
    </source>
</evidence>
<dbReference type="Proteomes" id="UP001187682">
    <property type="component" value="Unassembled WGS sequence"/>
</dbReference>
<name>A0AAE8MWC4_9PEZI</name>
<organism evidence="2 3">
    <name type="scientific">Cephalotrichum gorgonifer</name>
    <dbReference type="NCBI Taxonomy" id="2041049"/>
    <lineage>
        <taxon>Eukaryota</taxon>
        <taxon>Fungi</taxon>
        <taxon>Dikarya</taxon>
        <taxon>Ascomycota</taxon>
        <taxon>Pezizomycotina</taxon>
        <taxon>Sordariomycetes</taxon>
        <taxon>Hypocreomycetidae</taxon>
        <taxon>Microascales</taxon>
        <taxon>Microascaceae</taxon>
        <taxon>Cephalotrichum</taxon>
    </lineage>
</organism>
<sequence length="100" mass="11481">MSQELNTTTNQGIPGEPQATVPLEELKVEPQWIDCPNCKQTAQTTVKGRGEGMNLFMDVMFWPIRGRRHWFETTHWFCSNCEKELASQKNGKELRVLVAT</sequence>
<evidence type="ECO:0000259" key="1">
    <source>
        <dbReference type="Pfam" id="PF10601"/>
    </source>
</evidence>
<dbReference type="Pfam" id="PF10601">
    <property type="entry name" value="zf-LITAF-like"/>
    <property type="match status" value="1"/>
</dbReference>
<dbReference type="EMBL" id="ONZQ02000005">
    <property type="protein sequence ID" value="SPO01394.1"/>
    <property type="molecule type" value="Genomic_DNA"/>
</dbReference>
<gene>
    <name evidence="2" type="ORF">DNG_04070</name>
</gene>
<proteinExistence type="predicted"/>
<dbReference type="AlphaFoldDB" id="A0AAE8MWC4"/>
<feature type="domain" description="LITAF" evidence="1">
    <location>
        <begin position="29"/>
        <end position="88"/>
    </location>
</feature>